<comment type="similarity">
    <text evidence="2">Belongs to the dpy-30 family.</text>
</comment>
<proteinExistence type="inferred from homology"/>
<keyword evidence="3" id="KW-0539">Nucleus</keyword>
<sequence>MSSLNAQEASVQDQTSAPITPAAQAFSVAMQQQSATPNPPTATTTTAAQAIDQLKDVAMTDINLDRPASPAILPGATNVPSPIPARVGTPSRNVNGNDTNSRATSQHADPTPTMPKEAPPHGAPTRQYLNSKVTGPLMDGMKLLAKEQPKDPLRALGEYLLQRSQEIEGT</sequence>
<organism evidence="5 6">
    <name type="scientific">Cadophora malorum</name>
    <dbReference type="NCBI Taxonomy" id="108018"/>
    <lineage>
        <taxon>Eukaryota</taxon>
        <taxon>Fungi</taxon>
        <taxon>Dikarya</taxon>
        <taxon>Ascomycota</taxon>
        <taxon>Pezizomycotina</taxon>
        <taxon>Leotiomycetes</taxon>
        <taxon>Helotiales</taxon>
        <taxon>Ploettnerulaceae</taxon>
        <taxon>Cadophora</taxon>
    </lineage>
</organism>
<reference evidence="5" key="1">
    <citation type="submission" date="2021-02" db="EMBL/GenBank/DDBJ databases">
        <title>Genome sequence Cadophora malorum strain M34.</title>
        <authorList>
            <person name="Stefanovic E."/>
            <person name="Vu D."/>
            <person name="Scully C."/>
            <person name="Dijksterhuis J."/>
            <person name="Roader J."/>
            <person name="Houbraken J."/>
        </authorList>
    </citation>
    <scope>NUCLEOTIDE SEQUENCE</scope>
    <source>
        <strain evidence="5">M34</strain>
    </source>
</reference>
<protein>
    <recommendedName>
        <fullName evidence="7">Dpy-30 domain-containing protein</fullName>
    </recommendedName>
</protein>
<dbReference type="CDD" id="cd22965">
    <property type="entry name" value="DD_DPY30_SDC1"/>
    <property type="match status" value="1"/>
</dbReference>
<accession>A0A8H8BWT8</accession>
<dbReference type="InterPro" id="IPR049629">
    <property type="entry name" value="DPY30_SDC1_DD"/>
</dbReference>
<evidence type="ECO:0000313" key="5">
    <source>
        <dbReference type="EMBL" id="KAG4426578.1"/>
    </source>
</evidence>
<feature type="region of interest" description="Disordered" evidence="4">
    <location>
        <begin position="1"/>
        <end position="46"/>
    </location>
</feature>
<dbReference type="EMBL" id="JAFJYH010000001">
    <property type="protein sequence ID" value="KAG4426578.1"/>
    <property type="molecule type" value="Genomic_DNA"/>
</dbReference>
<dbReference type="Gene3D" id="1.20.890.10">
    <property type="entry name" value="cAMP-dependent protein kinase regulatory subunit, dimerization-anchoring domain"/>
    <property type="match status" value="1"/>
</dbReference>
<keyword evidence="6" id="KW-1185">Reference proteome</keyword>
<comment type="caution">
    <text evidence="5">The sequence shown here is derived from an EMBL/GenBank/DDBJ whole genome shotgun (WGS) entry which is preliminary data.</text>
</comment>
<dbReference type="Proteomes" id="UP000664132">
    <property type="component" value="Unassembled WGS sequence"/>
</dbReference>
<feature type="compositionally biased region" description="Polar residues" evidence="4">
    <location>
        <begin position="90"/>
        <end position="108"/>
    </location>
</feature>
<dbReference type="Pfam" id="PF05186">
    <property type="entry name" value="Dpy-30"/>
    <property type="match status" value="1"/>
</dbReference>
<feature type="region of interest" description="Disordered" evidence="4">
    <location>
        <begin position="66"/>
        <end position="134"/>
    </location>
</feature>
<evidence type="ECO:0000256" key="1">
    <source>
        <dbReference type="ARBA" id="ARBA00004123"/>
    </source>
</evidence>
<gene>
    <name evidence="5" type="ORF">IFR04_000009</name>
</gene>
<comment type="subcellular location">
    <subcellularLocation>
        <location evidence="1">Nucleus</location>
    </subcellularLocation>
</comment>
<evidence type="ECO:0000313" key="6">
    <source>
        <dbReference type="Proteomes" id="UP000664132"/>
    </source>
</evidence>
<evidence type="ECO:0000256" key="2">
    <source>
        <dbReference type="ARBA" id="ARBA00010849"/>
    </source>
</evidence>
<evidence type="ECO:0008006" key="7">
    <source>
        <dbReference type="Google" id="ProtNLM"/>
    </source>
</evidence>
<dbReference type="GO" id="GO:0005634">
    <property type="term" value="C:nucleus"/>
    <property type="evidence" value="ECO:0007669"/>
    <property type="project" value="UniProtKB-SubCell"/>
</dbReference>
<evidence type="ECO:0000256" key="3">
    <source>
        <dbReference type="ARBA" id="ARBA00023242"/>
    </source>
</evidence>
<feature type="compositionally biased region" description="Polar residues" evidence="4">
    <location>
        <begin position="1"/>
        <end position="18"/>
    </location>
</feature>
<dbReference type="OrthoDB" id="417678at2759"/>
<feature type="compositionally biased region" description="Low complexity" evidence="4">
    <location>
        <begin position="31"/>
        <end position="46"/>
    </location>
</feature>
<evidence type="ECO:0000256" key="4">
    <source>
        <dbReference type="SAM" id="MobiDB-lite"/>
    </source>
</evidence>
<dbReference type="InterPro" id="IPR007858">
    <property type="entry name" value="Dpy-30_motif"/>
</dbReference>
<name>A0A8H8BWT8_9HELO</name>
<dbReference type="AlphaFoldDB" id="A0A8H8BWT8"/>